<feature type="compositionally biased region" description="Gly residues" evidence="4">
    <location>
        <begin position="166"/>
        <end position="175"/>
    </location>
</feature>
<dbReference type="InterPro" id="IPR002156">
    <property type="entry name" value="RNaseH_domain"/>
</dbReference>
<dbReference type="InterPro" id="IPR014636">
    <property type="entry name" value="RNaseH/PGlycerate_mutase"/>
</dbReference>
<dbReference type="SUPFAM" id="SSF53254">
    <property type="entry name" value="Phosphoglycerate mutase-like"/>
    <property type="match status" value="1"/>
</dbReference>
<gene>
    <name evidence="6" type="ORF">Acor_05490</name>
</gene>
<evidence type="ECO:0000313" key="7">
    <source>
        <dbReference type="Proteomes" id="UP000334990"/>
    </source>
</evidence>
<evidence type="ECO:0000256" key="2">
    <source>
        <dbReference type="PIRSR" id="PIRSR613078-1"/>
    </source>
</evidence>
<dbReference type="Proteomes" id="UP000334990">
    <property type="component" value="Unassembled WGS sequence"/>
</dbReference>
<proteinExistence type="predicted"/>
<dbReference type="Gene3D" id="3.40.50.1240">
    <property type="entry name" value="Phosphoglycerate mutase-like"/>
    <property type="match status" value="1"/>
</dbReference>
<dbReference type="PANTHER" id="PTHR48100:SF62">
    <property type="entry name" value="GLUCOSYL-3-PHOSPHOGLYCERATE PHOSPHATASE"/>
    <property type="match status" value="1"/>
</dbReference>
<dbReference type="GO" id="GO:0003676">
    <property type="term" value="F:nucleic acid binding"/>
    <property type="evidence" value="ECO:0007669"/>
    <property type="project" value="InterPro"/>
</dbReference>
<sequence>MTADYICEADGGSRGNPGPAGYGAVVRNAAGDVVAEAAESIGIATNNVAEYRGLIAALSAVLDLGGEGRTVEARMDSKLVIEQMAGRWKIKNEGLRPLALEAQGLARRLRVTWKWIPRERNSYADRLANEAMDAAARGETWQSTTLSSGGSSVSTTVSHSTTFSPGGSGPSGGTGRSASASTGGQAGSSGPSTSASTRGRSAGAESDNDRSRSAGVRTQTNGAAASGDGWVGDASRPAGRSGLGWGKASRVATSLLLLRHGQTPLSVEKRFSGLGDPSLTPTGEAQAEAAAMRLAREPYRIDAIVSSPLTRARQTAEAVGARVGLPVRVDKGLREADFGTWEGMTFAEIQERWPDDLAAWLADPAVAPPGGESFADAGQRVQRARDRILADYQGKTVLMVSHVTPIKLLVRYALNAPPEALYRMHLDLACLSIIDYYEDGPAVLRAFNDTAHLS</sequence>
<protein>
    <submittedName>
        <fullName evidence="6">Bifunctional RNase H/acid phosphatase</fullName>
    </submittedName>
</protein>
<dbReference type="Pfam" id="PF13456">
    <property type="entry name" value="RVT_3"/>
    <property type="match status" value="1"/>
</dbReference>
<feature type="compositionally biased region" description="Low complexity" evidence="4">
    <location>
        <begin position="143"/>
        <end position="165"/>
    </location>
</feature>
<dbReference type="SMART" id="SM00855">
    <property type="entry name" value="PGAM"/>
    <property type="match status" value="1"/>
</dbReference>
<dbReference type="RefSeq" id="WP_246238372.1">
    <property type="nucleotide sequence ID" value="NZ_BAAABN010000094.1"/>
</dbReference>
<comment type="caution">
    <text evidence="6">The sequence shown here is derived from an EMBL/GenBank/DDBJ whole genome shotgun (WGS) entry which is preliminary data.</text>
</comment>
<dbReference type="SUPFAM" id="SSF53098">
    <property type="entry name" value="Ribonuclease H-like"/>
    <property type="match status" value="1"/>
</dbReference>
<dbReference type="Pfam" id="PF00300">
    <property type="entry name" value="His_Phos_1"/>
    <property type="match status" value="1"/>
</dbReference>
<dbReference type="PANTHER" id="PTHR48100">
    <property type="entry name" value="BROAD-SPECIFICITY PHOSPHATASE YOR283W-RELATED"/>
    <property type="match status" value="1"/>
</dbReference>
<dbReference type="GO" id="GO:0004523">
    <property type="term" value="F:RNA-DNA hybrid ribonuclease activity"/>
    <property type="evidence" value="ECO:0007669"/>
    <property type="project" value="InterPro"/>
</dbReference>
<evidence type="ECO:0000313" key="6">
    <source>
        <dbReference type="EMBL" id="GER98487.1"/>
    </source>
</evidence>
<feature type="active site" description="Proton donor/acceptor" evidence="2">
    <location>
        <position position="335"/>
    </location>
</feature>
<reference evidence="6 7" key="1">
    <citation type="submission" date="2019-10" db="EMBL/GenBank/DDBJ databases">
        <title>Whole genome shotgun sequence of Acrocarpospora corrugata NBRC 13972.</title>
        <authorList>
            <person name="Ichikawa N."/>
            <person name="Kimura A."/>
            <person name="Kitahashi Y."/>
            <person name="Komaki H."/>
            <person name="Oguchi A."/>
        </authorList>
    </citation>
    <scope>NUCLEOTIDE SEQUENCE [LARGE SCALE GENOMIC DNA]</scope>
    <source>
        <strain evidence="6 7">NBRC 13972</strain>
    </source>
</reference>
<feature type="compositionally biased region" description="Low complexity" evidence="4">
    <location>
        <begin position="176"/>
        <end position="204"/>
    </location>
</feature>
<dbReference type="EMBL" id="BLAD01000036">
    <property type="protein sequence ID" value="GER98487.1"/>
    <property type="molecule type" value="Genomic_DNA"/>
</dbReference>
<evidence type="ECO:0000256" key="3">
    <source>
        <dbReference type="PIRSR" id="PIRSR613078-2"/>
    </source>
</evidence>
<dbReference type="InterPro" id="IPR036397">
    <property type="entry name" value="RNaseH_sf"/>
</dbReference>
<dbReference type="AlphaFoldDB" id="A0A5M3VVR0"/>
<feature type="active site" description="Tele-phosphohistidine intermediate" evidence="1">
    <location>
        <position position="260"/>
    </location>
</feature>
<dbReference type="GO" id="GO:0005737">
    <property type="term" value="C:cytoplasm"/>
    <property type="evidence" value="ECO:0007669"/>
    <property type="project" value="TreeGrafter"/>
</dbReference>
<name>A0A5M3VVR0_9ACTN</name>
<dbReference type="InterPro" id="IPR012337">
    <property type="entry name" value="RNaseH-like_sf"/>
</dbReference>
<dbReference type="CDD" id="cd09279">
    <property type="entry name" value="RNase_HI_like"/>
    <property type="match status" value="1"/>
</dbReference>
<evidence type="ECO:0000256" key="4">
    <source>
        <dbReference type="SAM" id="MobiDB-lite"/>
    </source>
</evidence>
<dbReference type="PROSITE" id="PS50879">
    <property type="entry name" value="RNASE_H_1"/>
    <property type="match status" value="1"/>
</dbReference>
<feature type="binding site" evidence="3">
    <location>
        <position position="311"/>
    </location>
    <ligand>
        <name>substrate</name>
    </ligand>
</feature>
<dbReference type="NCBIfam" id="NF005567">
    <property type="entry name" value="PRK07238.1"/>
    <property type="match status" value="1"/>
</dbReference>
<dbReference type="PIRSF" id="PIRSF036922">
    <property type="entry name" value="RNaseH_PGAM"/>
    <property type="match status" value="1"/>
</dbReference>
<evidence type="ECO:0000256" key="1">
    <source>
        <dbReference type="PIRSR" id="PIRSR036922-1"/>
    </source>
</evidence>
<dbReference type="InterPro" id="IPR029033">
    <property type="entry name" value="His_PPase_superfam"/>
</dbReference>
<dbReference type="Gene3D" id="3.30.420.10">
    <property type="entry name" value="Ribonuclease H-like superfamily/Ribonuclease H"/>
    <property type="match status" value="1"/>
</dbReference>
<organism evidence="6 7">
    <name type="scientific">Acrocarpospora corrugata</name>
    <dbReference type="NCBI Taxonomy" id="35763"/>
    <lineage>
        <taxon>Bacteria</taxon>
        <taxon>Bacillati</taxon>
        <taxon>Actinomycetota</taxon>
        <taxon>Actinomycetes</taxon>
        <taxon>Streptosporangiales</taxon>
        <taxon>Streptosporangiaceae</taxon>
        <taxon>Acrocarpospora</taxon>
    </lineage>
</organism>
<feature type="domain" description="RNase H type-1" evidence="5">
    <location>
        <begin position="1"/>
        <end position="141"/>
    </location>
</feature>
<dbReference type="GO" id="GO:0016791">
    <property type="term" value="F:phosphatase activity"/>
    <property type="evidence" value="ECO:0007669"/>
    <property type="project" value="TreeGrafter"/>
</dbReference>
<feature type="region of interest" description="Disordered" evidence="4">
    <location>
        <begin position="139"/>
        <end position="245"/>
    </location>
</feature>
<accession>A0A5M3VVR0</accession>
<dbReference type="InterPro" id="IPR013078">
    <property type="entry name" value="His_Pase_superF_clade-1"/>
</dbReference>
<evidence type="ECO:0000259" key="5">
    <source>
        <dbReference type="PROSITE" id="PS50879"/>
    </source>
</evidence>
<feature type="active site" description="Proton donor/acceptor; for phosphatase activity" evidence="1">
    <location>
        <position position="335"/>
    </location>
</feature>
<dbReference type="InterPro" id="IPR050275">
    <property type="entry name" value="PGM_Phosphatase"/>
</dbReference>
<keyword evidence="7" id="KW-1185">Reference proteome</keyword>
<dbReference type="CDD" id="cd07067">
    <property type="entry name" value="HP_PGM_like"/>
    <property type="match status" value="1"/>
</dbReference>